<keyword evidence="3" id="KW-1185">Reference proteome</keyword>
<feature type="transmembrane region" description="Helical" evidence="1">
    <location>
        <begin position="29"/>
        <end position="54"/>
    </location>
</feature>
<dbReference type="OrthoDB" id="1748703at2759"/>
<sequence>RQVWLLVLELLARKRALFAFSTTCHFPTYGLSLSFLLFNFLLLQLFIYPIILLLTKSVGYQRTRTVEATKSNNHGLQRWSAWLPECQLEILSKSVGNLPTWHEGSQAGPTIRRYCFFNSSARIL</sequence>
<dbReference type="Proteomes" id="UP000187406">
    <property type="component" value="Unassembled WGS sequence"/>
</dbReference>
<name>A0A1Q3BRD5_CEPFO</name>
<comment type="caution">
    <text evidence="2">The sequence shown here is derived from an EMBL/GenBank/DDBJ whole genome shotgun (WGS) entry which is preliminary data.</text>
</comment>
<evidence type="ECO:0000313" key="2">
    <source>
        <dbReference type="EMBL" id="GAV70576.1"/>
    </source>
</evidence>
<gene>
    <name evidence="2" type="ORF">CFOL_v3_14074</name>
</gene>
<organism evidence="2 3">
    <name type="scientific">Cephalotus follicularis</name>
    <name type="common">Albany pitcher plant</name>
    <dbReference type="NCBI Taxonomy" id="3775"/>
    <lineage>
        <taxon>Eukaryota</taxon>
        <taxon>Viridiplantae</taxon>
        <taxon>Streptophyta</taxon>
        <taxon>Embryophyta</taxon>
        <taxon>Tracheophyta</taxon>
        <taxon>Spermatophyta</taxon>
        <taxon>Magnoliopsida</taxon>
        <taxon>eudicotyledons</taxon>
        <taxon>Gunneridae</taxon>
        <taxon>Pentapetalae</taxon>
        <taxon>rosids</taxon>
        <taxon>fabids</taxon>
        <taxon>Oxalidales</taxon>
        <taxon>Cephalotaceae</taxon>
        <taxon>Cephalotus</taxon>
    </lineage>
</organism>
<dbReference type="EMBL" id="BDDD01000823">
    <property type="protein sequence ID" value="GAV70576.1"/>
    <property type="molecule type" value="Genomic_DNA"/>
</dbReference>
<reference evidence="3" key="1">
    <citation type="submission" date="2016-04" db="EMBL/GenBank/DDBJ databases">
        <title>Cephalotus genome sequencing.</title>
        <authorList>
            <person name="Fukushima K."/>
            <person name="Hasebe M."/>
            <person name="Fang X."/>
        </authorList>
    </citation>
    <scope>NUCLEOTIDE SEQUENCE [LARGE SCALE GENOMIC DNA]</scope>
    <source>
        <strain evidence="3">cv. St1</strain>
    </source>
</reference>
<keyword evidence="1" id="KW-0472">Membrane</keyword>
<evidence type="ECO:0000256" key="1">
    <source>
        <dbReference type="SAM" id="Phobius"/>
    </source>
</evidence>
<keyword evidence="1" id="KW-0812">Transmembrane</keyword>
<evidence type="ECO:0000313" key="3">
    <source>
        <dbReference type="Proteomes" id="UP000187406"/>
    </source>
</evidence>
<feature type="non-terminal residue" evidence="2">
    <location>
        <position position="1"/>
    </location>
</feature>
<protein>
    <submittedName>
        <fullName evidence="2">Uncharacterized protein</fullName>
    </submittedName>
</protein>
<dbReference type="AlphaFoldDB" id="A0A1Q3BRD5"/>
<keyword evidence="1" id="KW-1133">Transmembrane helix</keyword>
<accession>A0A1Q3BRD5</accession>
<proteinExistence type="predicted"/>
<dbReference type="InParanoid" id="A0A1Q3BRD5"/>